<proteinExistence type="predicted"/>
<dbReference type="InterPro" id="IPR050357">
    <property type="entry name" value="Arrestin_domain-protein"/>
</dbReference>
<feature type="compositionally biased region" description="Polar residues" evidence="1">
    <location>
        <begin position="70"/>
        <end position="79"/>
    </location>
</feature>
<dbReference type="eggNOG" id="ENOG502SMYY">
    <property type="taxonomic scope" value="Eukaryota"/>
</dbReference>
<dbReference type="VEuPathDB" id="FungiDB:CC1G_10661"/>
<dbReference type="HOGENOM" id="CLU_025691_1_0_1"/>
<dbReference type="GO" id="GO:0005737">
    <property type="term" value="C:cytoplasm"/>
    <property type="evidence" value="ECO:0007669"/>
    <property type="project" value="TreeGrafter"/>
</dbReference>
<dbReference type="InterPro" id="IPR011021">
    <property type="entry name" value="Arrestin-like_N"/>
</dbReference>
<sequence length="556" mass="61271">MSTVSGTPAQSQTRRHSFAPNAASNGRDSFVPPAYNSGRSGHRSRRRHSQQPLPAYAQATALEYQRHFNASQDPQGGQTQEHEFHITSDSENDGRPWATMRLFTRSSTGSSQKSHYPRYFGGDAIAGTVELDLDKSQTINSITLTLKGRFMTRSVGQGSHTFLNQTFTVWNKNVGEPRSAVPSSLDIASSKKNKFNAKLQGKYEWPFSFPFPTEICLPLKGGDKKQLIVQTPQTFLERTIIANIQYDLVMTVTHGLFRPNSKLATIITYTPSVTPPPPSLLRQQAYQHGGFLLPPSEDPQGWHTFPSQPFSAQMNSQHVDLLYSLSLATPLSYTRGTVLPCFLKLHSTIHAPINLASLLMDSSNPFLSLVLYRKVAHLEDSLQAPTRSSSPFPGHTSTQTGIITSLQAVGTAVWWRPPSNAGRATSENQVCYLEGEIHLSEDLQPTTQAGFFSVEYFVTLMASTSPTDSVSLRRSSGGFTSQGLRAVSDLLCPVQIATFHMTGPLPTPFTPPKTGKERNRSNPSSQRKAKLDVASEADESGLFSRYYGGFYYPTAR</sequence>
<feature type="region of interest" description="Disordered" evidence="1">
    <location>
        <begin position="503"/>
        <end position="536"/>
    </location>
</feature>
<dbReference type="RefSeq" id="XP_001839096.2">
    <property type="nucleotide sequence ID" value="XM_001839044.2"/>
</dbReference>
<dbReference type="InParanoid" id="A8P669"/>
<dbReference type="PANTHER" id="PTHR11188">
    <property type="entry name" value="ARRESTIN DOMAIN CONTAINING PROTEIN"/>
    <property type="match status" value="1"/>
</dbReference>
<dbReference type="SUPFAM" id="SSF81296">
    <property type="entry name" value="E set domains"/>
    <property type="match status" value="1"/>
</dbReference>
<organism evidence="3 4">
    <name type="scientific">Coprinopsis cinerea (strain Okayama-7 / 130 / ATCC MYA-4618 / FGSC 9003)</name>
    <name type="common">Inky cap fungus</name>
    <name type="synonym">Hormographiella aspergillata</name>
    <dbReference type="NCBI Taxonomy" id="240176"/>
    <lineage>
        <taxon>Eukaryota</taxon>
        <taxon>Fungi</taxon>
        <taxon>Dikarya</taxon>
        <taxon>Basidiomycota</taxon>
        <taxon>Agaricomycotina</taxon>
        <taxon>Agaricomycetes</taxon>
        <taxon>Agaricomycetidae</taxon>
        <taxon>Agaricales</taxon>
        <taxon>Agaricineae</taxon>
        <taxon>Psathyrellaceae</taxon>
        <taxon>Coprinopsis</taxon>
    </lineage>
</organism>
<name>A8P669_COPC7</name>
<feature type="domain" description="Arrestin-like N-terminal" evidence="2">
    <location>
        <begin position="118"/>
        <end position="215"/>
    </location>
</feature>
<keyword evidence="4" id="KW-1185">Reference proteome</keyword>
<dbReference type="InterPro" id="IPR014752">
    <property type="entry name" value="Arrestin-like_C"/>
</dbReference>
<dbReference type="OMA" id="DAPHYFA"/>
<dbReference type="PANTHER" id="PTHR11188:SF17">
    <property type="entry name" value="FI21816P1"/>
    <property type="match status" value="1"/>
</dbReference>
<dbReference type="EMBL" id="AACS02000005">
    <property type="protein sequence ID" value="EAU82756.2"/>
    <property type="molecule type" value="Genomic_DNA"/>
</dbReference>
<feature type="region of interest" description="Disordered" evidence="1">
    <location>
        <begin position="1"/>
        <end position="52"/>
    </location>
</feature>
<evidence type="ECO:0000313" key="4">
    <source>
        <dbReference type="Proteomes" id="UP000001861"/>
    </source>
</evidence>
<protein>
    <recommendedName>
        <fullName evidence="2">Arrestin-like N-terminal domain-containing protein</fullName>
    </recommendedName>
</protein>
<evidence type="ECO:0000313" key="3">
    <source>
        <dbReference type="EMBL" id="EAU82756.2"/>
    </source>
</evidence>
<dbReference type="OrthoDB" id="3262423at2759"/>
<feature type="compositionally biased region" description="Basic residues" evidence="1">
    <location>
        <begin position="40"/>
        <end position="49"/>
    </location>
</feature>
<accession>A8P669</accession>
<dbReference type="InterPro" id="IPR014756">
    <property type="entry name" value="Ig_E-set"/>
</dbReference>
<feature type="region of interest" description="Disordered" evidence="1">
    <location>
        <begin position="70"/>
        <end position="96"/>
    </location>
</feature>
<dbReference type="Pfam" id="PF00339">
    <property type="entry name" value="Arrestin_N"/>
    <property type="match status" value="1"/>
</dbReference>
<dbReference type="GO" id="GO:0015031">
    <property type="term" value="P:protein transport"/>
    <property type="evidence" value="ECO:0007669"/>
    <property type="project" value="TreeGrafter"/>
</dbReference>
<dbReference type="Proteomes" id="UP000001861">
    <property type="component" value="Unassembled WGS sequence"/>
</dbReference>
<evidence type="ECO:0000256" key="1">
    <source>
        <dbReference type="SAM" id="MobiDB-lite"/>
    </source>
</evidence>
<comment type="caution">
    <text evidence="3">The sequence shown here is derived from an EMBL/GenBank/DDBJ whole genome shotgun (WGS) entry which is preliminary data.</text>
</comment>
<evidence type="ECO:0000259" key="2">
    <source>
        <dbReference type="Pfam" id="PF00339"/>
    </source>
</evidence>
<gene>
    <name evidence="3" type="ORF">CC1G_10661</name>
</gene>
<feature type="compositionally biased region" description="Polar residues" evidence="1">
    <location>
        <begin position="1"/>
        <end position="12"/>
    </location>
</feature>
<dbReference type="GeneID" id="6015698"/>
<dbReference type="Gene3D" id="2.60.40.640">
    <property type="match status" value="1"/>
</dbReference>
<dbReference type="KEGG" id="cci:CC1G_10661"/>
<dbReference type="AlphaFoldDB" id="A8P669"/>
<reference evidence="3 4" key="1">
    <citation type="journal article" date="2010" name="Proc. Natl. Acad. Sci. U.S.A.">
        <title>Insights into evolution of multicellular fungi from the assembled chromosomes of the mushroom Coprinopsis cinerea (Coprinus cinereus).</title>
        <authorList>
            <person name="Stajich J.E."/>
            <person name="Wilke S.K."/>
            <person name="Ahren D."/>
            <person name="Au C.H."/>
            <person name="Birren B.W."/>
            <person name="Borodovsky M."/>
            <person name="Burns C."/>
            <person name="Canback B."/>
            <person name="Casselton L.A."/>
            <person name="Cheng C.K."/>
            <person name="Deng J."/>
            <person name="Dietrich F.S."/>
            <person name="Fargo D.C."/>
            <person name="Farman M.L."/>
            <person name="Gathman A.C."/>
            <person name="Goldberg J."/>
            <person name="Guigo R."/>
            <person name="Hoegger P.J."/>
            <person name="Hooker J.B."/>
            <person name="Huggins A."/>
            <person name="James T.Y."/>
            <person name="Kamada T."/>
            <person name="Kilaru S."/>
            <person name="Kodira C."/>
            <person name="Kues U."/>
            <person name="Kupfer D."/>
            <person name="Kwan H.S."/>
            <person name="Lomsadze A."/>
            <person name="Li W."/>
            <person name="Lilly W.W."/>
            <person name="Ma L.J."/>
            <person name="Mackey A.J."/>
            <person name="Manning G."/>
            <person name="Martin F."/>
            <person name="Muraguchi H."/>
            <person name="Natvig D.O."/>
            <person name="Palmerini H."/>
            <person name="Ramesh M.A."/>
            <person name="Rehmeyer C.J."/>
            <person name="Roe B.A."/>
            <person name="Shenoy N."/>
            <person name="Stanke M."/>
            <person name="Ter-Hovhannisyan V."/>
            <person name="Tunlid A."/>
            <person name="Velagapudi R."/>
            <person name="Vision T.J."/>
            <person name="Zeng Q."/>
            <person name="Zolan M.E."/>
            <person name="Pukkila P.J."/>
        </authorList>
    </citation>
    <scope>NUCLEOTIDE SEQUENCE [LARGE SCALE GENOMIC DNA]</scope>
    <source>
        <strain evidence="4">Okayama-7 / 130 / ATCC MYA-4618 / FGSC 9003</strain>
    </source>
</reference>
<feature type="compositionally biased region" description="Basic and acidic residues" evidence="1">
    <location>
        <begin position="80"/>
        <end position="94"/>
    </location>
</feature>